<comment type="subcellular location">
    <subcellularLocation>
        <location evidence="1">Cell membrane</location>
        <topology evidence="1">Multi-pass membrane protein</topology>
    </subcellularLocation>
</comment>
<dbReference type="SUPFAM" id="SSF49503">
    <property type="entry name" value="Cupredoxins"/>
    <property type="match status" value="1"/>
</dbReference>
<dbReference type="CDD" id="cd04212">
    <property type="entry name" value="CuRO_UO_II"/>
    <property type="match status" value="1"/>
</dbReference>
<feature type="transmembrane region" description="Helical" evidence="14">
    <location>
        <begin position="17"/>
        <end position="37"/>
    </location>
</feature>
<evidence type="ECO:0000256" key="13">
    <source>
        <dbReference type="SAM" id="MobiDB-lite"/>
    </source>
</evidence>
<dbReference type="GO" id="GO:0005886">
    <property type="term" value="C:plasma membrane"/>
    <property type="evidence" value="ECO:0007669"/>
    <property type="project" value="UniProtKB-SubCell"/>
</dbReference>
<dbReference type="InterPro" id="IPR008972">
    <property type="entry name" value="Cupredoxin"/>
</dbReference>
<dbReference type="InterPro" id="IPR006333">
    <property type="entry name" value="Cyt_o_ubiquinol_oxidase_su2"/>
</dbReference>
<dbReference type="AlphaFoldDB" id="A0A1M5KK13"/>
<accession>A0A1M5KK13</accession>
<evidence type="ECO:0000259" key="15">
    <source>
        <dbReference type="PROSITE" id="PS50857"/>
    </source>
</evidence>
<evidence type="ECO:0000256" key="2">
    <source>
        <dbReference type="ARBA" id="ARBA00007866"/>
    </source>
</evidence>
<dbReference type="PANTHER" id="PTHR22888:SF18">
    <property type="entry name" value="CYTOCHROME BO(3) UBIQUINOL OXIDASE SUBUNIT 2"/>
    <property type="match status" value="1"/>
</dbReference>
<organism evidence="17 18">
    <name type="scientific">Bradyrhizobium erythrophlei</name>
    <dbReference type="NCBI Taxonomy" id="1437360"/>
    <lineage>
        <taxon>Bacteria</taxon>
        <taxon>Pseudomonadati</taxon>
        <taxon>Pseudomonadota</taxon>
        <taxon>Alphaproteobacteria</taxon>
        <taxon>Hyphomicrobiales</taxon>
        <taxon>Nitrobacteraceae</taxon>
        <taxon>Bradyrhizobium</taxon>
    </lineage>
</organism>
<feature type="transmembrane region" description="Helical" evidence="14">
    <location>
        <begin position="57"/>
        <end position="83"/>
    </location>
</feature>
<dbReference type="SUPFAM" id="SSF81464">
    <property type="entry name" value="Cytochrome c oxidase subunit II-like, transmembrane region"/>
    <property type="match status" value="1"/>
</dbReference>
<evidence type="ECO:0000313" key="17">
    <source>
        <dbReference type="EMBL" id="SHG53116.1"/>
    </source>
</evidence>
<dbReference type="PROSITE" id="PS50999">
    <property type="entry name" value="COX2_TM"/>
    <property type="match status" value="1"/>
</dbReference>
<protein>
    <recommendedName>
        <fullName evidence="12">Ubiquinol oxidase subunit 2</fullName>
    </recommendedName>
</protein>
<feature type="region of interest" description="Disordered" evidence="13">
    <location>
        <begin position="296"/>
        <end position="317"/>
    </location>
</feature>
<evidence type="ECO:0000259" key="16">
    <source>
        <dbReference type="PROSITE" id="PS50999"/>
    </source>
</evidence>
<name>A0A1M5KK13_9BRAD</name>
<proteinExistence type="inferred from homology"/>
<keyword evidence="5 12" id="KW-0679">Respiratory chain</keyword>
<evidence type="ECO:0000256" key="9">
    <source>
        <dbReference type="ARBA" id="ARBA00022989"/>
    </source>
</evidence>
<keyword evidence="3 12" id="KW-0813">Transport</keyword>
<keyword evidence="6 14" id="KW-0812">Transmembrane</keyword>
<evidence type="ECO:0000256" key="6">
    <source>
        <dbReference type="ARBA" id="ARBA00022692"/>
    </source>
</evidence>
<dbReference type="InterPro" id="IPR011759">
    <property type="entry name" value="Cyt_c_oxidase_su2_TM_dom"/>
</dbReference>
<evidence type="ECO:0000256" key="4">
    <source>
        <dbReference type="ARBA" id="ARBA00022475"/>
    </source>
</evidence>
<sequence length="317" mass="34480">MAAGVSANVRPEIGIPWNLSAAAPLVAVPFWFPGAIFGSPMNILDPQGPIGAANKTILIDSVAIMLAIVLPTIVAIFAFAFWFRASNTKAHYWPDWEYSGRIELVVWSIPALTVILLGGVAWIGSHMLDPATPVEGTGSPVRIQVVSLDWKWLFIYPDQRIATVNTLTVPAGAPLRFELTSGSVMNVFFIPQFGSMIYTMNGMVTQLHLRADNEGDYQGLSAHFSGDGFPNMLFDVHVVSPLTFPDWVAKTARSDLALNPESYEKLARQTVEPTTLTYRLDDPLLFHAIATQEIPPGPGPKITTEAAQSYIGASDAR</sequence>
<dbReference type="InterPro" id="IPR036257">
    <property type="entry name" value="Cyt_c_oxidase_su2_TM_sf"/>
</dbReference>
<dbReference type="EMBL" id="LT670818">
    <property type="protein sequence ID" value="SHG53116.1"/>
    <property type="molecule type" value="Genomic_DNA"/>
</dbReference>
<evidence type="ECO:0000256" key="3">
    <source>
        <dbReference type="ARBA" id="ARBA00022448"/>
    </source>
</evidence>
<keyword evidence="4 12" id="KW-1003">Cell membrane</keyword>
<evidence type="ECO:0000256" key="8">
    <source>
        <dbReference type="ARBA" id="ARBA00022982"/>
    </source>
</evidence>
<dbReference type="GO" id="GO:0016682">
    <property type="term" value="F:oxidoreductase activity, acting on diphenols and related substances as donors, oxygen as acceptor"/>
    <property type="evidence" value="ECO:0007669"/>
    <property type="project" value="InterPro"/>
</dbReference>
<dbReference type="PROSITE" id="PS50857">
    <property type="entry name" value="COX2_CUA"/>
    <property type="match status" value="1"/>
</dbReference>
<evidence type="ECO:0000256" key="5">
    <source>
        <dbReference type="ARBA" id="ARBA00022660"/>
    </source>
</evidence>
<feature type="domain" description="Cytochrome oxidase subunit II transmembrane region profile" evidence="16">
    <location>
        <begin position="35"/>
        <end position="132"/>
    </location>
</feature>
<evidence type="ECO:0000256" key="14">
    <source>
        <dbReference type="SAM" id="Phobius"/>
    </source>
</evidence>
<dbReference type="InterPro" id="IPR002429">
    <property type="entry name" value="CcO_II-like_C"/>
</dbReference>
<dbReference type="GO" id="GO:0005507">
    <property type="term" value="F:copper ion binding"/>
    <property type="evidence" value="ECO:0007669"/>
    <property type="project" value="InterPro"/>
</dbReference>
<dbReference type="PANTHER" id="PTHR22888">
    <property type="entry name" value="CYTOCHROME C OXIDASE, SUBUNIT II"/>
    <property type="match status" value="1"/>
</dbReference>
<keyword evidence="9 14" id="KW-1133">Transmembrane helix</keyword>
<gene>
    <name evidence="17" type="ORF">SAMN05444169_2910</name>
</gene>
<evidence type="ECO:0000256" key="10">
    <source>
        <dbReference type="ARBA" id="ARBA00023002"/>
    </source>
</evidence>
<dbReference type="GO" id="GO:0042773">
    <property type="term" value="P:ATP synthesis coupled electron transport"/>
    <property type="evidence" value="ECO:0007669"/>
    <property type="project" value="TreeGrafter"/>
</dbReference>
<dbReference type="Gene3D" id="1.10.287.90">
    <property type="match status" value="1"/>
</dbReference>
<evidence type="ECO:0000256" key="11">
    <source>
        <dbReference type="ARBA" id="ARBA00023136"/>
    </source>
</evidence>
<keyword evidence="10 12" id="KW-0560">Oxidoreductase</keyword>
<evidence type="ECO:0000256" key="12">
    <source>
        <dbReference type="PIRNR" id="PIRNR000292"/>
    </source>
</evidence>
<feature type="transmembrane region" description="Helical" evidence="14">
    <location>
        <begin position="104"/>
        <end position="124"/>
    </location>
</feature>
<dbReference type="Proteomes" id="UP000190675">
    <property type="component" value="Chromosome I"/>
</dbReference>
<dbReference type="InterPro" id="IPR045187">
    <property type="entry name" value="CcO_II"/>
</dbReference>
<dbReference type="NCBIfam" id="TIGR01433">
    <property type="entry name" value="CyoA"/>
    <property type="match status" value="1"/>
</dbReference>
<dbReference type="GO" id="GO:0004129">
    <property type="term" value="F:cytochrome-c oxidase activity"/>
    <property type="evidence" value="ECO:0007669"/>
    <property type="project" value="UniProtKB-UniRule"/>
</dbReference>
<dbReference type="PIRSF" id="PIRSF000292">
    <property type="entry name" value="Ubi_od_II"/>
    <property type="match status" value="1"/>
</dbReference>
<feature type="domain" description="Cytochrome oxidase subunit II copper A binding" evidence="15">
    <location>
        <begin position="138"/>
        <end position="250"/>
    </location>
</feature>
<reference evidence="17 18" key="1">
    <citation type="submission" date="2016-11" db="EMBL/GenBank/DDBJ databases">
        <authorList>
            <person name="Jaros S."/>
            <person name="Januszkiewicz K."/>
            <person name="Wedrychowicz H."/>
        </authorList>
    </citation>
    <scope>NUCLEOTIDE SEQUENCE [LARGE SCALE GENOMIC DNA]</scope>
    <source>
        <strain evidence="17 18">GAS242</strain>
    </source>
</reference>
<evidence type="ECO:0000313" key="18">
    <source>
        <dbReference type="Proteomes" id="UP000190675"/>
    </source>
</evidence>
<keyword evidence="11 12" id="KW-0472">Membrane</keyword>
<dbReference type="Gene3D" id="2.60.40.420">
    <property type="entry name" value="Cupredoxins - blue copper proteins"/>
    <property type="match status" value="1"/>
</dbReference>
<dbReference type="InterPro" id="IPR034227">
    <property type="entry name" value="CuRO_UO_II"/>
</dbReference>
<evidence type="ECO:0000256" key="1">
    <source>
        <dbReference type="ARBA" id="ARBA00004651"/>
    </source>
</evidence>
<comment type="similarity">
    <text evidence="2 12">Belongs to the cytochrome c oxidase subunit 2 family.</text>
</comment>
<evidence type="ECO:0000256" key="7">
    <source>
        <dbReference type="ARBA" id="ARBA00022729"/>
    </source>
</evidence>
<keyword evidence="8 12" id="KW-0249">Electron transport</keyword>
<keyword evidence="7" id="KW-0732">Signal</keyword>